<dbReference type="PROSITE" id="PS00175">
    <property type="entry name" value="PG_MUTASE"/>
    <property type="match status" value="1"/>
</dbReference>
<keyword evidence="3" id="KW-0378">Hydrolase</keyword>
<name>A0ABU3EHK7_9RHOB</name>
<dbReference type="PANTHER" id="PTHR48100:SF1">
    <property type="entry name" value="HISTIDINE PHOSPHATASE FAMILY PROTEIN-RELATED"/>
    <property type="match status" value="1"/>
</dbReference>
<dbReference type="EMBL" id="JAVRQI010000014">
    <property type="protein sequence ID" value="MDT1063714.1"/>
    <property type="molecule type" value="Genomic_DNA"/>
</dbReference>
<dbReference type="SMART" id="SM00855">
    <property type="entry name" value="PGAM"/>
    <property type="match status" value="1"/>
</dbReference>
<evidence type="ECO:0000313" key="3">
    <source>
        <dbReference type="EMBL" id="MDT1063714.1"/>
    </source>
</evidence>
<dbReference type="PIRSF" id="PIRSF000709">
    <property type="entry name" value="6PFK_2-Ptase"/>
    <property type="match status" value="1"/>
</dbReference>
<dbReference type="InterPro" id="IPR001345">
    <property type="entry name" value="PG/BPGM_mutase_AS"/>
</dbReference>
<evidence type="ECO:0000313" key="4">
    <source>
        <dbReference type="Proteomes" id="UP001251085"/>
    </source>
</evidence>
<dbReference type="Pfam" id="PF00300">
    <property type="entry name" value="His_Phos_1"/>
    <property type="match status" value="1"/>
</dbReference>
<dbReference type="Gene3D" id="3.40.50.1240">
    <property type="entry name" value="Phosphoglycerate mutase-like"/>
    <property type="match status" value="1"/>
</dbReference>
<dbReference type="InterPro" id="IPR013078">
    <property type="entry name" value="His_Pase_superF_clade-1"/>
</dbReference>
<evidence type="ECO:0000256" key="1">
    <source>
        <dbReference type="ARBA" id="ARBA00023152"/>
    </source>
</evidence>
<dbReference type="GO" id="GO:0016787">
    <property type="term" value="F:hydrolase activity"/>
    <property type="evidence" value="ECO:0007669"/>
    <property type="project" value="UniProtKB-KW"/>
</dbReference>
<keyword evidence="4" id="KW-1185">Reference proteome</keyword>
<comment type="caution">
    <text evidence="3">The sequence shown here is derived from an EMBL/GenBank/DDBJ whole genome shotgun (WGS) entry which is preliminary data.</text>
</comment>
<protein>
    <submittedName>
        <fullName evidence="3">Histidine phosphatase family protein</fullName>
        <ecNumber evidence="3">3.1.3.-</ecNumber>
    </submittedName>
</protein>
<dbReference type="SUPFAM" id="SSF53254">
    <property type="entry name" value="Phosphoglycerate mutase-like"/>
    <property type="match status" value="1"/>
</dbReference>
<evidence type="ECO:0000256" key="2">
    <source>
        <dbReference type="ARBA" id="ARBA00023235"/>
    </source>
</evidence>
<dbReference type="PANTHER" id="PTHR48100">
    <property type="entry name" value="BROAD-SPECIFICITY PHOSPHATASE YOR283W-RELATED"/>
    <property type="match status" value="1"/>
</dbReference>
<keyword evidence="1" id="KW-0324">Glycolysis</keyword>
<keyword evidence="2" id="KW-0413">Isomerase</keyword>
<sequence>MALSVWPDLYLLRHGQTEWNVQSRLQGRLDSPLTALGIAQARRQAEMVADLPNDLACFSSTAGRALQTAHIALAGRDFRKDERLLEIDVGNFTGEREADLRAAHPAIFHGHPLAWYDRSPGGEDFAALKARVLDFLSELSGPSVIVTHGITLRMIRQLAMGTAMERIADLPVMQGALHCIRGGAEQVLR</sequence>
<dbReference type="RefSeq" id="WP_311760803.1">
    <property type="nucleotide sequence ID" value="NZ_JAVRQI010000014.1"/>
</dbReference>
<dbReference type="InterPro" id="IPR050275">
    <property type="entry name" value="PGM_Phosphatase"/>
</dbReference>
<gene>
    <name evidence="3" type="ORF">RM190_17740</name>
</gene>
<dbReference type="EC" id="3.1.3.-" evidence="3"/>
<dbReference type="Proteomes" id="UP001251085">
    <property type="component" value="Unassembled WGS sequence"/>
</dbReference>
<organism evidence="3 4">
    <name type="scientific">Paracoccus broussonetiae</name>
    <dbReference type="NCBI Taxonomy" id="3075834"/>
    <lineage>
        <taxon>Bacteria</taxon>
        <taxon>Pseudomonadati</taxon>
        <taxon>Pseudomonadota</taxon>
        <taxon>Alphaproteobacteria</taxon>
        <taxon>Rhodobacterales</taxon>
        <taxon>Paracoccaceae</taxon>
        <taxon>Paracoccus</taxon>
    </lineage>
</organism>
<reference evidence="4" key="1">
    <citation type="submission" date="2023-07" db="EMBL/GenBank/DDBJ databases">
        <title>Characterization of two Paracoccaceae strains isolated from Phycosphere and proposal of Xinfangfangia lacusdiani sp. nov.</title>
        <authorList>
            <person name="Deng Y."/>
            <person name="Zhang Y.Q."/>
        </authorList>
    </citation>
    <scope>NUCLEOTIDE SEQUENCE [LARGE SCALE GENOMIC DNA]</scope>
    <source>
        <strain evidence="4">CPCC 101403</strain>
    </source>
</reference>
<dbReference type="CDD" id="cd07067">
    <property type="entry name" value="HP_PGM_like"/>
    <property type="match status" value="1"/>
</dbReference>
<proteinExistence type="predicted"/>
<dbReference type="InterPro" id="IPR029033">
    <property type="entry name" value="His_PPase_superfam"/>
</dbReference>
<accession>A0ABU3EHK7</accession>